<dbReference type="Proteomes" id="UP001153712">
    <property type="component" value="Chromosome 4"/>
</dbReference>
<feature type="transmembrane region" description="Helical" evidence="1">
    <location>
        <begin position="119"/>
        <end position="140"/>
    </location>
</feature>
<proteinExistence type="predicted"/>
<keyword evidence="1" id="KW-0472">Membrane</keyword>
<evidence type="ECO:0000256" key="1">
    <source>
        <dbReference type="SAM" id="Phobius"/>
    </source>
</evidence>
<feature type="transmembrane region" description="Helical" evidence="1">
    <location>
        <begin position="55"/>
        <end position="74"/>
    </location>
</feature>
<keyword evidence="1" id="KW-0812">Transmembrane</keyword>
<keyword evidence="1" id="KW-1133">Transmembrane helix</keyword>
<reference evidence="2" key="1">
    <citation type="submission" date="2022-01" db="EMBL/GenBank/DDBJ databases">
        <authorList>
            <person name="King R."/>
        </authorList>
    </citation>
    <scope>NUCLEOTIDE SEQUENCE</scope>
</reference>
<protein>
    <submittedName>
        <fullName evidence="2">Uncharacterized protein</fullName>
    </submittedName>
</protein>
<sequence>MGDEVNTALSEQQQWEQFVISFYNCAMLQGTVAYLLMSIYAVAPQEISSYLGFDLAGYLWSNMVYGLSVVIFSRPTFRSVSPSNRIAFALLGSLMFNHASMNCFSWIHRTFPERPYVRGFLGFFAGRIMMVHFLAFLYHMDTRTITPGVRMERSPVFEQIYNTP</sequence>
<name>A0A9N9TSF5_PHYSR</name>
<evidence type="ECO:0000313" key="2">
    <source>
        <dbReference type="EMBL" id="CAG9861533.1"/>
    </source>
</evidence>
<feature type="transmembrane region" description="Helical" evidence="1">
    <location>
        <begin position="20"/>
        <end position="43"/>
    </location>
</feature>
<gene>
    <name evidence="2" type="ORF">PHYEVI_LOCUS7868</name>
</gene>
<evidence type="ECO:0000313" key="3">
    <source>
        <dbReference type="Proteomes" id="UP001153712"/>
    </source>
</evidence>
<dbReference type="EMBL" id="OU900097">
    <property type="protein sequence ID" value="CAG9861533.1"/>
    <property type="molecule type" value="Genomic_DNA"/>
</dbReference>
<accession>A0A9N9TSF5</accession>
<dbReference type="AlphaFoldDB" id="A0A9N9TSF5"/>
<dbReference type="OrthoDB" id="5915502at2759"/>
<feature type="transmembrane region" description="Helical" evidence="1">
    <location>
        <begin position="86"/>
        <end position="107"/>
    </location>
</feature>
<keyword evidence="3" id="KW-1185">Reference proteome</keyword>
<organism evidence="2 3">
    <name type="scientific">Phyllotreta striolata</name>
    <name type="common">Striped flea beetle</name>
    <name type="synonym">Crioceris striolata</name>
    <dbReference type="NCBI Taxonomy" id="444603"/>
    <lineage>
        <taxon>Eukaryota</taxon>
        <taxon>Metazoa</taxon>
        <taxon>Ecdysozoa</taxon>
        <taxon>Arthropoda</taxon>
        <taxon>Hexapoda</taxon>
        <taxon>Insecta</taxon>
        <taxon>Pterygota</taxon>
        <taxon>Neoptera</taxon>
        <taxon>Endopterygota</taxon>
        <taxon>Coleoptera</taxon>
        <taxon>Polyphaga</taxon>
        <taxon>Cucujiformia</taxon>
        <taxon>Chrysomeloidea</taxon>
        <taxon>Chrysomelidae</taxon>
        <taxon>Galerucinae</taxon>
        <taxon>Alticini</taxon>
        <taxon>Phyllotreta</taxon>
    </lineage>
</organism>